<dbReference type="PRINTS" id="PR00081">
    <property type="entry name" value="GDHRDH"/>
</dbReference>
<reference evidence="3" key="1">
    <citation type="submission" date="2023-08" db="EMBL/GenBank/DDBJ databases">
        <title>Black Yeasts Isolated from many extreme environments.</title>
        <authorList>
            <person name="Coleine C."/>
            <person name="Stajich J.E."/>
            <person name="Selbmann L."/>
        </authorList>
    </citation>
    <scope>NUCLEOTIDE SEQUENCE</scope>
    <source>
        <strain evidence="3">CCFEE 5810</strain>
    </source>
</reference>
<dbReference type="InterPro" id="IPR002347">
    <property type="entry name" value="SDR_fam"/>
</dbReference>
<dbReference type="Gene3D" id="3.40.50.720">
    <property type="entry name" value="NAD(P)-binding Rossmann-like Domain"/>
    <property type="match status" value="1"/>
</dbReference>
<dbReference type="PANTHER" id="PTHR42760:SF133">
    <property type="entry name" value="3-OXOACYL-[ACYL-CARRIER-PROTEIN] REDUCTASE"/>
    <property type="match status" value="1"/>
</dbReference>
<comment type="caution">
    <text evidence="3">The sequence shown here is derived from an EMBL/GenBank/DDBJ whole genome shotgun (WGS) entry which is preliminary data.</text>
</comment>
<name>A0AAN7WH35_9PEZI</name>
<evidence type="ECO:0000313" key="4">
    <source>
        <dbReference type="Proteomes" id="UP001310594"/>
    </source>
</evidence>
<dbReference type="PANTHER" id="PTHR42760">
    <property type="entry name" value="SHORT-CHAIN DEHYDROGENASES/REDUCTASES FAMILY MEMBER"/>
    <property type="match status" value="1"/>
</dbReference>
<dbReference type="InterPro" id="IPR036291">
    <property type="entry name" value="NAD(P)-bd_dom_sf"/>
</dbReference>
<organism evidence="3 4">
    <name type="scientific">Elasticomyces elasticus</name>
    <dbReference type="NCBI Taxonomy" id="574655"/>
    <lineage>
        <taxon>Eukaryota</taxon>
        <taxon>Fungi</taxon>
        <taxon>Dikarya</taxon>
        <taxon>Ascomycota</taxon>
        <taxon>Pezizomycotina</taxon>
        <taxon>Dothideomycetes</taxon>
        <taxon>Dothideomycetidae</taxon>
        <taxon>Mycosphaerellales</taxon>
        <taxon>Teratosphaeriaceae</taxon>
        <taxon>Elasticomyces</taxon>
    </lineage>
</organism>
<dbReference type="Proteomes" id="UP001310594">
    <property type="component" value="Unassembled WGS sequence"/>
</dbReference>
<dbReference type="PRINTS" id="PR00080">
    <property type="entry name" value="SDRFAMILY"/>
</dbReference>
<protein>
    <submittedName>
        <fullName evidence="3">Uncharacterized protein</fullName>
    </submittedName>
</protein>
<dbReference type="AlphaFoldDB" id="A0AAN7WH35"/>
<dbReference type="GO" id="GO:0016616">
    <property type="term" value="F:oxidoreductase activity, acting on the CH-OH group of donors, NAD or NADP as acceptor"/>
    <property type="evidence" value="ECO:0007669"/>
    <property type="project" value="TreeGrafter"/>
</dbReference>
<accession>A0AAN7WH35</accession>
<comment type="similarity">
    <text evidence="1">Belongs to the short-chain dehydrogenases/reductases (SDR) family.</text>
</comment>
<evidence type="ECO:0000256" key="2">
    <source>
        <dbReference type="ARBA" id="ARBA00023002"/>
    </source>
</evidence>
<evidence type="ECO:0000256" key="1">
    <source>
        <dbReference type="ARBA" id="ARBA00006484"/>
    </source>
</evidence>
<keyword evidence="2" id="KW-0560">Oxidoreductase</keyword>
<dbReference type="CDD" id="cd05233">
    <property type="entry name" value="SDR_c"/>
    <property type="match status" value="1"/>
</dbReference>
<dbReference type="EMBL" id="JAVRQU010000001">
    <property type="protein sequence ID" value="KAK5707683.1"/>
    <property type="molecule type" value="Genomic_DNA"/>
</dbReference>
<sequence length="258" mass="27194">MSSQRRVALITGSTGGIGAATAIALARTGEYDLALHYNSATQEVRDTLGSEIKAAAVTSPEPRVAFFQADMGDFAAVRKLHEDVTGTFNKVDVLFNNAGSTLGYQGVKSLADVPFEIFESAWRVNTGSAILLTQLCLPEMEQQGWGRIIFDSSVAALTGGSVGPHYASSKSAQHGFVHWLAGNVAKKGITVNAVAPALITGTAMMGAADSETAKRMAERIPVGRTGTPEEIANTVLWMIATPYVTNKIITVDGGLYPC</sequence>
<dbReference type="Pfam" id="PF13561">
    <property type="entry name" value="adh_short_C2"/>
    <property type="match status" value="1"/>
</dbReference>
<dbReference type="SUPFAM" id="SSF51735">
    <property type="entry name" value="NAD(P)-binding Rossmann-fold domains"/>
    <property type="match status" value="1"/>
</dbReference>
<proteinExistence type="inferred from homology"/>
<gene>
    <name evidence="3" type="ORF">LTR97_000221</name>
</gene>
<dbReference type="FunFam" id="3.40.50.720:FF:000173">
    <property type="entry name" value="3-oxoacyl-[acyl-carrier protein] reductase"/>
    <property type="match status" value="1"/>
</dbReference>
<evidence type="ECO:0000313" key="3">
    <source>
        <dbReference type="EMBL" id="KAK5707683.1"/>
    </source>
</evidence>